<gene>
    <name evidence="2" type="ORF">THF1D04_510002</name>
</gene>
<sequence>MEIRHQKPSFEIKHSPEPRLETKQMSLHTQESPLFVNGRFPSIAIIDDDWGEEGAAHDSKDVIEIQLGKQADIDGYRLKSGAPFQEVFANGKDYDYIMLPINEMNNKATGIELGWGGILELYSELQGSTPSGKLNVSDPDLLSNKDKRTIVDTFIATLTNPSFYNNTAEDIDVDTISDIAVMLEQGLDLMKRGTNIFQAGGDVKDDTQNQMGPLSLLEGFNQSAGVSGNFYRVGATLDSIMDSDDIIIRDPDIERSLKQQFKVNAGFNDDGVNIYAAGVSPYTDSLAPSTRNAVGEAIVSHVQHKKCEESSTQSHVTLIGSNLKDIQTLGHLGLPPYIGEPGAAPQPGEPGAAPQPGEPGAAPQPGEPGSGVPSRMQRQEVRVDTDPALLNEVPMFLNGVKPRIAIIDGEWEQEHGHGPTIKNIFQQQFGTDGFRIDITALSDESQEWLASPFSLVLEDVQRTGSSFDYVNLSRVGLDNYLGWGRVQSFYNQLSPDNALNLSSPNELTNEQRKDMALAFINSRGHEHEDINAIGKMLDDGLNLMRAGTDIYQAAGNDVEWGDNWGAEGLLKAFNDEVAGSFTTVGSLNRDIHQSQEVVLNSPQTLENLLDSGLVFGGYQLDDVSLFANGRTSLDPGDRYPGATSWATPEAISSDIFNKTGWEPVRFIR</sequence>
<protein>
    <submittedName>
        <fullName evidence="2">Uncharacterized protein</fullName>
    </submittedName>
</protein>
<accession>A0AAU9QAM5</accession>
<dbReference type="AlphaFoldDB" id="A0AAU9QAM5"/>
<dbReference type="RefSeq" id="WP_409931933.1">
    <property type="nucleotide sequence ID" value="NZ_CAKMTQ010000047.1"/>
</dbReference>
<dbReference type="Proteomes" id="UP001295420">
    <property type="component" value="Unassembled WGS sequence"/>
</dbReference>
<feature type="region of interest" description="Disordered" evidence="1">
    <location>
        <begin position="1"/>
        <end position="20"/>
    </location>
</feature>
<evidence type="ECO:0000256" key="1">
    <source>
        <dbReference type="SAM" id="MobiDB-lite"/>
    </source>
</evidence>
<proteinExistence type="predicted"/>
<reference evidence="2" key="1">
    <citation type="submission" date="2022-01" db="EMBL/GenBank/DDBJ databases">
        <authorList>
            <person name="Lagorce A."/>
        </authorList>
    </citation>
    <scope>NUCLEOTIDE SEQUENCE</scope>
    <source>
        <strain evidence="2">Th15_F1_D04</strain>
    </source>
</reference>
<dbReference type="EMBL" id="CAKMTQ010000047">
    <property type="protein sequence ID" value="CAH1539108.1"/>
    <property type="molecule type" value="Genomic_DNA"/>
</dbReference>
<feature type="compositionally biased region" description="Low complexity" evidence="1">
    <location>
        <begin position="339"/>
        <end position="364"/>
    </location>
</feature>
<organism evidence="2 3">
    <name type="scientific">Vibrio owensii</name>
    <dbReference type="NCBI Taxonomy" id="696485"/>
    <lineage>
        <taxon>Bacteria</taxon>
        <taxon>Pseudomonadati</taxon>
        <taxon>Pseudomonadota</taxon>
        <taxon>Gammaproteobacteria</taxon>
        <taxon>Vibrionales</taxon>
        <taxon>Vibrionaceae</taxon>
        <taxon>Vibrio</taxon>
    </lineage>
</organism>
<evidence type="ECO:0000313" key="2">
    <source>
        <dbReference type="EMBL" id="CAH1539108.1"/>
    </source>
</evidence>
<name>A0AAU9QAM5_9VIBR</name>
<comment type="caution">
    <text evidence="2">The sequence shown here is derived from an EMBL/GenBank/DDBJ whole genome shotgun (WGS) entry which is preliminary data.</text>
</comment>
<feature type="region of interest" description="Disordered" evidence="1">
    <location>
        <begin position="334"/>
        <end position="379"/>
    </location>
</feature>
<evidence type="ECO:0000313" key="3">
    <source>
        <dbReference type="Proteomes" id="UP001295420"/>
    </source>
</evidence>